<keyword evidence="3" id="KW-0175">Coiled coil</keyword>
<dbReference type="PANTHER" id="PTHR15398:SF4">
    <property type="entry name" value="BROMODOMAIN-CONTAINING PROTEIN 8 ISOFORM X1"/>
    <property type="match status" value="1"/>
</dbReference>
<accession>A0ABQ0G4U8</accession>
<feature type="compositionally biased region" description="Low complexity" evidence="4">
    <location>
        <begin position="198"/>
        <end position="212"/>
    </location>
</feature>
<feature type="compositionally biased region" description="Polar residues" evidence="4">
    <location>
        <begin position="399"/>
        <end position="411"/>
    </location>
</feature>
<feature type="compositionally biased region" description="Low complexity" evidence="4">
    <location>
        <begin position="287"/>
        <end position="298"/>
    </location>
</feature>
<gene>
    <name evidence="6" type="ORF">MFIFM68171_02973</name>
</gene>
<dbReference type="EMBL" id="BAAFSV010000002">
    <property type="protein sequence ID" value="GAB1312763.1"/>
    <property type="molecule type" value="Genomic_DNA"/>
</dbReference>
<protein>
    <submittedName>
        <fullName evidence="6">Bromo domain-containing protein</fullName>
    </submittedName>
</protein>
<feature type="compositionally biased region" description="Polar residues" evidence="4">
    <location>
        <begin position="715"/>
        <end position="724"/>
    </location>
</feature>
<feature type="compositionally biased region" description="Polar residues" evidence="4">
    <location>
        <begin position="605"/>
        <end position="614"/>
    </location>
</feature>
<feature type="compositionally biased region" description="Pro residues" evidence="4">
    <location>
        <begin position="574"/>
        <end position="587"/>
    </location>
</feature>
<feature type="region of interest" description="Disordered" evidence="4">
    <location>
        <begin position="156"/>
        <end position="768"/>
    </location>
</feature>
<keyword evidence="1 2" id="KW-0103">Bromodomain</keyword>
<evidence type="ECO:0000313" key="6">
    <source>
        <dbReference type="EMBL" id="GAB1312763.1"/>
    </source>
</evidence>
<name>A0ABQ0G4U8_9PEZI</name>
<feature type="region of interest" description="Disordered" evidence="4">
    <location>
        <begin position="75"/>
        <end position="107"/>
    </location>
</feature>
<keyword evidence="7" id="KW-1185">Reference proteome</keyword>
<evidence type="ECO:0000256" key="4">
    <source>
        <dbReference type="SAM" id="MobiDB-lite"/>
    </source>
</evidence>
<feature type="compositionally biased region" description="Polar residues" evidence="4">
    <location>
        <begin position="965"/>
        <end position="974"/>
    </location>
</feature>
<dbReference type="Gene3D" id="1.20.920.10">
    <property type="entry name" value="Bromodomain-like"/>
    <property type="match status" value="1"/>
</dbReference>
<dbReference type="RefSeq" id="XP_070914496.1">
    <property type="nucleotide sequence ID" value="XM_071058395.1"/>
</dbReference>
<feature type="compositionally biased region" description="Basic and acidic residues" evidence="4">
    <location>
        <begin position="704"/>
        <end position="713"/>
    </location>
</feature>
<dbReference type="SUPFAM" id="SSF47370">
    <property type="entry name" value="Bromodomain"/>
    <property type="match status" value="1"/>
</dbReference>
<feature type="compositionally biased region" description="Low complexity" evidence="4">
    <location>
        <begin position="690"/>
        <end position="701"/>
    </location>
</feature>
<feature type="region of interest" description="Disordered" evidence="4">
    <location>
        <begin position="953"/>
        <end position="1012"/>
    </location>
</feature>
<feature type="compositionally biased region" description="Polar residues" evidence="4">
    <location>
        <begin position="253"/>
        <end position="264"/>
    </location>
</feature>
<evidence type="ECO:0000256" key="2">
    <source>
        <dbReference type="PROSITE-ProRule" id="PRU00035"/>
    </source>
</evidence>
<dbReference type="InterPro" id="IPR001487">
    <property type="entry name" value="Bromodomain"/>
</dbReference>
<feature type="domain" description="Bromo" evidence="5">
    <location>
        <begin position="795"/>
        <end position="891"/>
    </location>
</feature>
<feature type="compositionally biased region" description="Low complexity" evidence="4">
    <location>
        <begin position="994"/>
        <end position="1003"/>
    </location>
</feature>
<feature type="coiled-coil region" evidence="3">
    <location>
        <begin position="124"/>
        <end position="151"/>
    </location>
</feature>
<organism evidence="6 7">
    <name type="scientific">Madurella fahalii</name>
    <dbReference type="NCBI Taxonomy" id="1157608"/>
    <lineage>
        <taxon>Eukaryota</taxon>
        <taxon>Fungi</taxon>
        <taxon>Dikarya</taxon>
        <taxon>Ascomycota</taxon>
        <taxon>Pezizomycotina</taxon>
        <taxon>Sordariomycetes</taxon>
        <taxon>Sordariomycetidae</taxon>
        <taxon>Sordariales</taxon>
        <taxon>Sordariales incertae sedis</taxon>
        <taxon>Madurella</taxon>
    </lineage>
</organism>
<evidence type="ECO:0000313" key="7">
    <source>
        <dbReference type="Proteomes" id="UP001628179"/>
    </source>
</evidence>
<dbReference type="InterPro" id="IPR036427">
    <property type="entry name" value="Bromodomain-like_sf"/>
</dbReference>
<feature type="compositionally biased region" description="Pro residues" evidence="4">
    <location>
        <begin position="443"/>
        <end position="453"/>
    </location>
</feature>
<dbReference type="Proteomes" id="UP001628179">
    <property type="component" value="Unassembled WGS sequence"/>
</dbReference>
<feature type="compositionally biased region" description="Pro residues" evidence="4">
    <location>
        <begin position="515"/>
        <end position="527"/>
    </location>
</feature>
<proteinExistence type="predicted"/>
<feature type="compositionally biased region" description="Polar residues" evidence="4">
    <location>
        <begin position="339"/>
        <end position="354"/>
    </location>
</feature>
<feature type="compositionally biased region" description="Polar residues" evidence="4">
    <location>
        <begin position="460"/>
        <end position="475"/>
    </location>
</feature>
<evidence type="ECO:0000256" key="1">
    <source>
        <dbReference type="ARBA" id="ARBA00023117"/>
    </source>
</evidence>
<comment type="caution">
    <text evidence="6">The sequence shown here is derived from an EMBL/GenBank/DDBJ whole genome shotgun (WGS) entry which is preliminary data.</text>
</comment>
<dbReference type="PROSITE" id="PS50014">
    <property type="entry name" value="BROMODOMAIN_2"/>
    <property type="match status" value="1"/>
</dbReference>
<feature type="compositionally biased region" description="Pro residues" evidence="4">
    <location>
        <begin position="488"/>
        <end position="498"/>
    </location>
</feature>
<dbReference type="Pfam" id="PF00439">
    <property type="entry name" value="Bromodomain"/>
    <property type="match status" value="1"/>
</dbReference>
<evidence type="ECO:0000259" key="5">
    <source>
        <dbReference type="PROSITE" id="PS50014"/>
    </source>
</evidence>
<dbReference type="CDD" id="cd04369">
    <property type="entry name" value="Bromodomain"/>
    <property type="match status" value="1"/>
</dbReference>
<reference evidence="6 7" key="1">
    <citation type="submission" date="2024-09" db="EMBL/GenBank/DDBJ databases">
        <title>Itraconazole resistance in Madurella fahalii resulting from another homologue of gene encoding cytochrome P450 14-alpha sterol demethylase (CYP51).</title>
        <authorList>
            <person name="Yoshioka I."/>
            <person name="Fahal A.H."/>
            <person name="Kaneko S."/>
            <person name="Yaguchi T."/>
        </authorList>
    </citation>
    <scope>NUCLEOTIDE SEQUENCE [LARGE SCALE GENOMIC DNA]</scope>
    <source>
        <strain evidence="6 7">IFM 68171</strain>
    </source>
</reference>
<dbReference type="PANTHER" id="PTHR15398">
    <property type="entry name" value="BROMODOMAIN-CONTAINING PROTEIN 8"/>
    <property type="match status" value="1"/>
</dbReference>
<evidence type="ECO:0000256" key="3">
    <source>
        <dbReference type="SAM" id="Coils"/>
    </source>
</evidence>
<sequence>MNTTPTPHTPLETLLLFRGIAQYGLEAAAFASIAEALQNNQLVKNDSTYDATRLSAEALQELFLQLLWEELKTESESTPLPDGTLSPVSKKPKSQPSPPQTLRDARQHVEKIESAHRKLHDAYVRHAFDEIQQYERQLDQLHSEIIELEKAEVRGDADDELRPQSPNGVQDVAGKHDTGLVNGVGPSPKASPKPIPQQPIAQPAPQSLRPLQPLLPHPPPRQDARTGPSPPQQAAPERASPGPRSPAPPYPQVTRSPQLGQQDASRVPAARHPETPKPPNGTPQVLQAPQGAPTFQPQAPTPTPAEGLQPPESAGARQSPVPAQGQLKWEPPYQPNVPSPRQTTITSSQHQASSIYPPLPHILPSQRPAQQQPPPHSSPLPLQAQSGRPLPQQGLIPPHSTSQFAPPLQSSPVRAPAEVGGGPVPGRQQSLLPNAAASGVTQPQPPYHPPPYQGYPLSTPVHTSQVQAAQTTQGRASPVHPHKGRSPVAPPPSAPPATAPSRPGHGIAAPTQHRPQPPDLQAPPPYSQQPAPHAVHSPAPTGPDGPRVYHSPYQAPRTTAVDRIHPRLPVAATPTPPARFSPAPSAPQTPAMNLPQWLAKGSGTAWKSNSTPATPKQGFEVRLGHDDVPSPAFEPASPTLAPLSTNQRAAKAAQTAERPTETPGTKRKSGRSRTVEGVQDAGSMPTHTPSAQAKRASQAAAEPEPPRVKDEATTPRPSTETGDTTADESVPGRPRPPRPTKRKREDLTPTPVHTPRVSQLRDGLSEGPVSTDVPKLVLWTRSFNKVSGSAMEQIIHHRSANMFAAPIRDKDAPGYHKVVKHPQDLKTIRAAINHGNRAAAQAAAALPDGDPGTSSVWLPRTEELVPPKSIINSGQLDRELAHMFSNAIMYNPDPYHGPGPAFLRDVDRDDGQDGGAHQDNVLGYKVDEFGVVNDARAMFVEVEKLLSELRSAEIQRSAPPGGLATGTSTRQASVQGHGPESVKDEGDDGDEQTGTETETVGGAVKRRRVARN</sequence>
<dbReference type="GeneID" id="98173718"/>